<dbReference type="SUPFAM" id="SSF52047">
    <property type="entry name" value="RNI-like"/>
    <property type="match status" value="1"/>
</dbReference>
<dbReference type="Pfam" id="PF08387">
    <property type="entry name" value="FBD"/>
    <property type="match status" value="1"/>
</dbReference>
<gene>
    <name evidence="3" type="ORF">C5167_011582</name>
</gene>
<feature type="region of interest" description="Disordered" evidence="1">
    <location>
        <begin position="64"/>
        <end position="90"/>
    </location>
</feature>
<dbReference type="AlphaFoldDB" id="A0A4Y7K6C0"/>
<dbReference type="Gramene" id="RZC67890">
    <property type="protein sequence ID" value="RZC67890"/>
    <property type="gene ID" value="C5167_011582"/>
</dbReference>
<feature type="compositionally biased region" description="Acidic residues" evidence="1">
    <location>
        <begin position="75"/>
        <end position="87"/>
    </location>
</feature>
<evidence type="ECO:0000313" key="4">
    <source>
        <dbReference type="Proteomes" id="UP000316621"/>
    </source>
</evidence>
<dbReference type="PANTHER" id="PTHR31900:SF30">
    <property type="entry name" value="SUPERFAMILY PROTEIN, PUTATIVE-RELATED"/>
    <property type="match status" value="1"/>
</dbReference>
<dbReference type="InterPro" id="IPR006566">
    <property type="entry name" value="FBD"/>
</dbReference>
<sequence>MIHALCSWALVEKEFQNISQGCNEKPAFYLFRVAKSFSQMGPWNNLWLSLPVLDFTQWRSPPPPISTAHEHHNEEEVDSDTDEDSEQDDYRVIKDSPPVDLSETNRFMDFLDKVLFLDNLAHVKKFCLKTDSMYFDQDRVKKWINSIVLRDVEELILYIKCSGPRVVPLELFYCESYCVRFAVSEQTVQFFSNCPVLEDLYMTNVSWKGLDVICFALPQLKFFTIRGFGRESIENVKVKFDTPNLLSLTWFDHLPEEFIVDSFPCLVEAGIRYNFAEGHTKSRYHSLYEFVQKVSHVNHLMVSHTYFRPKILDDSSVLPRSYHTFSNLVSFEVDVIYYGQIGLLFNIILQFSPNLASLIFHQLFWFHRLHEDVLPFNIVPQCLLLSLKSIEFRKFYGSPKEMEVVKLFLESARVLQTITLGSSSHHLEHLNKKKPTAEEVEDANDIILEQLQTFSWASADCSVKFLSP</sequence>
<dbReference type="PANTHER" id="PTHR31900">
    <property type="entry name" value="F-BOX/RNI SUPERFAMILY PROTEIN-RELATED"/>
    <property type="match status" value="1"/>
</dbReference>
<accession>A0A4Y7K6C0</accession>
<organism evidence="3 4">
    <name type="scientific">Papaver somniferum</name>
    <name type="common">Opium poppy</name>
    <dbReference type="NCBI Taxonomy" id="3469"/>
    <lineage>
        <taxon>Eukaryota</taxon>
        <taxon>Viridiplantae</taxon>
        <taxon>Streptophyta</taxon>
        <taxon>Embryophyta</taxon>
        <taxon>Tracheophyta</taxon>
        <taxon>Spermatophyta</taxon>
        <taxon>Magnoliopsida</taxon>
        <taxon>Ranunculales</taxon>
        <taxon>Papaveraceae</taxon>
        <taxon>Papaveroideae</taxon>
        <taxon>Papaver</taxon>
    </lineage>
</organism>
<protein>
    <recommendedName>
        <fullName evidence="2">FBD domain-containing protein</fullName>
    </recommendedName>
</protein>
<reference evidence="3 4" key="1">
    <citation type="journal article" date="2018" name="Science">
        <title>The opium poppy genome and morphinan production.</title>
        <authorList>
            <person name="Guo L."/>
            <person name="Winzer T."/>
            <person name="Yang X."/>
            <person name="Li Y."/>
            <person name="Ning Z."/>
            <person name="He Z."/>
            <person name="Teodor R."/>
            <person name="Lu Y."/>
            <person name="Bowser T.A."/>
            <person name="Graham I.A."/>
            <person name="Ye K."/>
        </authorList>
    </citation>
    <scope>NUCLEOTIDE SEQUENCE [LARGE SCALE GENOMIC DNA]</scope>
    <source>
        <strain evidence="4">cv. HN1</strain>
        <tissue evidence="3">Leaves</tissue>
    </source>
</reference>
<name>A0A4Y7K6C0_PAPSO</name>
<dbReference type="SMART" id="SM00579">
    <property type="entry name" value="FBD"/>
    <property type="match status" value="1"/>
</dbReference>
<feature type="domain" description="FBD" evidence="2">
    <location>
        <begin position="381"/>
        <end position="466"/>
    </location>
</feature>
<evidence type="ECO:0000256" key="1">
    <source>
        <dbReference type="SAM" id="MobiDB-lite"/>
    </source>
</evidence>
<dbReference type="Proteomes" id="UP000316621">
    <property type="component" value="Chromosome 6"/>
</dbReference>
<dbReference type="InterPro" id="IPR050232">
    <property type="entry name" value="FBL13/AtMIF1-like"/>
</dbReference>
<evidence type="ECO:0000259" key="2">
    <source>
        <dbReference type="SMART" id="SM00579"/>
    </source>
</evidence>
<dbReference type="EMBL" id="CM010720">
    <property type="protein sequence ID" value="RZC67890.1"/>
    <property type="molecule type" value="Genomic_DNA"/>
</dbReference>
<evidence type="ECO:0000313" key="3">
    <source>
        <dbReference type="EMBL" id="RZC67890.1"/>
    </source>
</evidence>
<proteinExistence type="predicted"/>
<keyword evidence="4" id="KW-1185">Reference proteome</keyword>